<protein>
    <submittedName>
        <fullName evidence="6">Peptidase S1/S6, chymotrypsin/Hap, active site protein</fullName>
    </submittedName>
</protein>
<evidence type="ECO:0000256" key="2">
    <source>
        <dbReference type="ARBA" id="ARBA00022729"/>
    </source>
</evidence>
<accession>A0A179H6Y9</accession>
<organism evidence="6 7">
    <name type="scientific">Purpureocillium lilacinum</name>
    <name type="common">Paecilomyces lilacinus</name>
    <dbReference type="NCBI Taxonomy" id="33203"/>
    <lineage>
        <taxon>Eukaryota</taxon>
        <taxon>Fungi</taxon>
        <taxon>Dikarya</taxon>
        <taxon>Ascomycota</taxon>
        <taxon>Pezizomycotina</taxon>
        <taxon>Sordariomycetes</taxon>
        <taxon>Hypocreomycetidae</taxon>
        <taxon>Hypocreales</taxon>
        <taxon>Ophiocordycipitaceae</taxon>
        <taxon>Purpureocillium</taxon>
    </lineage>
</organism>
<dbReference type="PROSITE" id="PS00134">
    <property type="entry name" value="TRYPSIN_HIS"/>
    <property type="match status" value="1"/>
</dbReference>
<dbReference type="SUPFAM" id="SSF50494">
    <property type="entry name" value="Trypsin-like serine proteases"/>
    <property type="match status" value="1"/>
</dbReference>
<dbReference type="GO" id="GO:0006508">
    <property type="term" value="P:proteolysis"/>
    <property type="evidence" value="ECO:0007669"/>
    <property type="project" value="InterPro"/>
</dbReference>
<reference evidence="5 8" key="3">
    <citation type="journal article" date="2024" name="Microbiol. Resour. Announc.">
        <title>Genome annotations for the ascomycete fungi Trichoderma harzianum, Trichoderma aggressivum, and Purpureocillium lilacinum.</title>
        <authorList>
            <person name="Beijen E.P.W."/>
            <person name="Ohm R.A."/>
        </authorList>
    </citation>
    <scope>NUCLEOTIDE SEQUENCE [LARGE SCALE GENOMIC DNA]</scope>
    <source>
        <strain evidence="5 8">CBS 150709</strain>
    </source>
</reference>
<evidence type="ECO:0000313" key="5">
    <source>
        <dbReference type="EMBL" id="KAK4086098.1"/>
    </source>
</evidence>
<keyword evidence="2 3" id="KW-0732">Signal</keyword>
<dbReference type="InterPro" id="IPR043504">
    <property type="entry name" value="Peptidase_S1_PA_chymotrypsin"/>
</dbReference>
<evidence type="ECO:0000313" key="8">
    <source>
        <dbReference type="Proteomes" id="UP001287286"/>
    </source>
</evidence>
<feature type="domain" description="Peptidase S1" evidence="4">
    <location>
        <begin position="15"/>
        <end position="219"/>
    </location>
</feature>
<feature type="signal peptide" evidence="3">
    <location>
        <begin position="1"/>
        <end position="19"/>
    </location>
</feature>
<dbReference type="GO" id="GO:0004252">
    <property type="term" value="F:serine-type endopeptidase activity"/>
    <property type="evidence" value="ECO:0007669"/>
    <property type="project" value="InterPro"/>
</dbReference>
<reference evidence="5" key="2">
    <citation type="submission" date="2023-11" db="EMBL/GenBank/DDBJ databases">
        <authorList>
            <person name="Beijen E."/>
            <person name="Ohm R.A."/>
        </authorList>
    </citation>
    <scope>NUCLEOTIDE SEQUENCE</scope>
    <source>
        <strain evidence="5">CBS 150709</strain>
    </source>
</reference>
<dbReference type="Gene3D" id="2.40.10.10">
    <property type="entry name" value="Trypsin-like serine proteases"/>
    <property type="match status" value="2"/>
</dbReference>
<comment type="caution">
    <text evidence="6">The sequence shown here is derived from an EMBL/GenBank/DDBJ whole genome shotgun (WGS) entry which is preliminary data.</text>
</comment>
<name>A0A179H6Y9_PURLI</name>
<gene>
    <name evidence="5" type="ORF">Purlil1_9627</name>
    <name evidence="6" type="ORF">VFPFJ_07588</name>
</gene>
<dbReference type="PANTHER" id="PTHR15462:SF8">
    <property type="entry name" value="SERINE PROTEASE"/>
    <property type="match status" value="1"/>
</dbReference>
<feature type="chain" id="PRO_5008103295" evidence="3">
    <location>
        <begin position="20"/>
        <end position="247"/>
    </location>
</feature>
<evidence type="ECO:0000256" key="1">
    <source>
        <dbReference type="ARBA" id="ARBA00007664"/>
    </source>
</evidence>
<sequence length="247" mass="25500">MKSFLISLAVALPCVLAGATPFDGIPSVGVLYRDDVKKHYCSASVIASKNGNVILTAAHCISGTGGGIRFAPGYHDGKAPYGTYPVTAAYVHPNWNKNHNINHDYAFLTLGKGTHNGKSVTVQSVVGANKLVTTAGYKNTVEVVGYNDNEQKPMHCHVGTYEAKAGQLGLSCGPFKGGTSGSPWIASYDAKTKHGNVIGNIGGWHTGGCSSSVSYSSKYGAGTLSVFNRANAGSHGDSVRGGASSGC</sequence>
<dbReference type="InterPro" id="IPR001254">
    <property type="entry name" value="Trypsin_dom"/>
</dbReference>
<dbReference type="KEGG" id="plj:28889711"/>
<dbReference type="InterPro" id="IPR009003">
    <property type="entry name" value="Peptidase_S1_PA"/>
</dbReference>
<dbReference type="PROSITE" id="PS50240">
    <property type="entry name" value="TRYPSIN_DOM"/>
    <property type="match status" value="1"/>
</dbReference>
<reference evidence="6 7" key="1">
    <citation type="submission" date="2016-02" db="EMBL/GenBank/DDBJ databases">
        <title>Biosynthesis of antibiotic leucinostatins and their inhibition on Phytophthora in bio-control Purpureocillium lilacinum.</title>
        <authorList>
            <person name="Wang G."/>
            <person name="Liu Z."/>
            <person name="Lin R."/>
            <person name="Li E."/>
            <person name="Mao Z."/>
            <person name="Ling J."/>
            <person name="Yin W."/>
            <person name="Xie B."/>
        </authorList>
    </citation>
    <scope>NUCLEOTIDE SEQUENCE [LARGE SCALE GENOMIC DNA]</scope>
    <source>
        <strain evidence="6">PLFJ-1</strain>
    </source>
</reference>
<dbReference type="EMBL" id="LSBI01000007">
    <property type="protein sequence ID" value="OAQ85199.1"/>
    <property type="molecule type" value="Genomic_DNA"/>
</dbReference>
<dbReference type="Pfam" id="PF00089">
    <property type="entry name" value="Trypsin"/>
    <property type="match status" value="1"/>
</dbReference>
<dbReference type="Proteomes" id="UP001287286">
    <property type="component" value="Unassembled WGS sequence"/>
</dbReference>
<evidence type="ECO:0000313" key="7">
    <source>
        <dbReference type="Proteomes" id="UP000078340"/>
    </source>
</evidence>
<keyword evidence="8" id="KW-1185">Reference proteome</keyword>
<evidence type="ECO:0000313" key="6">
    <source>
        <dbReference type="EMBL" id="OAQ85199.1"/>
    </source>
</evidence>
<dbReference type="InterPro" id="IPR018114">
    <property type="entry name" value="TRYPSIN_HIS"/>
</dbReference>
<dbReference type="AlphaFoldDB" id="A0A179H6Y9"/>
<evidence type="ECO:0000256" key="3">
    <source>
        <dbReference type="SAM" id="SignalP"/>
    </source>
</evidence>
<dbReference type="PANTHER" id="PTHR15462">
    <property type="entry name" value="SERINE PROTEASE"/>
    <property type="match status" value="1"/>
</dbReference>
<proteinExistence type="inferred from homology"/>
<dbReference type="Proteomes" id="UP000078340">
    <property type="component" value="Unassembled WGS sequence"/>
</dbReference>
<evidence type="ECO:0000259" key="4">
    <source>
        <dbReference type="PROSITE" id="PS50240"/>
    </source>
</evidence>
<dbReference type="InterPro" id="IPR050966">
    <property type="entry name" value="Glutamyl_endopeptidase"/>
</dbReference>
<dbReference type="GeneID" id="28889711"/>
<dbReference type="EMBL" id="JAWRVI010000044">
    <property type="protein sequence ID" value="KAK4086098.1"/>
    <property type="molecule type" value="Genomic_DNA"/>
</dbReference>
<comment type="similarity">
    <text evidence="1">Belongs to the peptidase S1 family.</text>
</comment>
<dbReference type="OMA" id="APYGVWK"/>